<dbReference type="Proteomes" id="UP000198982">
    <property type="component" value="Unassembled WGS sequence"/>
</dbReference>
<dbReference type="EMBL" id="FNTJ01000001">
    <property type="protein sequence ID" value="SEB92478.1"/>
    <property type="molecule type" value="Genomic_DNA"/>
</dbReference>
<accession>A0A1H4NCG9</accession>
<reference evidence="2" key="1">
    <citation type="submission" date="2016-10" db="EMBL/GenBank/DDBJ databases">
        <authorList>
            <person name="Varghese N."/>
            <person name="Submissions S."/>
        </authorList>
    </citation>
    <scope>NUCLEOTIDE SEQUENCE [LARGE SCALE GENOMIC DNA]</scope>
    <source>
        <strain evidence="2">DSM 9751</strain>
    </source>
</reference>
<organism evidence="1 2">
    <name type="scientific">Pseudomonas saponiphila</name>
    <dbReference type="NCBI Taxonomy" id="556534"/>
    <lineage>
        <taxon>Bacteria</taxon>
        <taxon>Pseudomonadati</taxon>
        <taxon>Pseudomonadota</taxon>
        <taxon>Gammaproteobacteria</taxon>
        <taxon>Pseudomonadales</taxon>
        <taxon>Pseudomonadaceae</taxon>
        <taxon>Pseudomonas</taxon>
    </lineage>
</organism>
<keyword evidence="2" id="KW-1185">Reference proteome</keyword>
<gene>
    <name evidence="1" type="ORF">SAMN05216178_2782</name>
</gene>
<name>A0A1H4NCG9_9PSED</name>
<evidence type="ECO:0000313" key="1">
    <source>
        <dbReference type="EMBL" id="SEB92478.1"/>
    </source>
</evidence>
<proteinExistence type="predicted"/>
<dbReference type="RefSeq" id="WP_092314362.1">
    <property type="nucleotide sequence ID" value="NZ_FNTJ01000001.1"/>
</dbReference>
<protein>
    <submittedName>
        <fullName evidence="1">Uncharacterized protein</fullName>
    </submittedName>
</protein>
<dbReference type="AlphaFoldDB" id="A0A1H4NCG9"/>
<evidence type="ECO:0000313" key="2">
    <source>
        <dbReference type="Proteomes" id="UP000198982"/>
    </source>
</evidence>
<sequence length="107" mass="11308">MNAKTLVASWIAEKQHYLQSLQAPRTSSAAAQLRALALSAEQQAQVLALLDRALSDQLYTLLLGLDGAASVGGLQHDFALYNEAGQALTGSGELEAEAYAQLHEAQA</sequence>